<dbReference type="InterPro" id="IPR029058">
    <property type="entry name" value="AB_hydrolase_fold"/>
</dbReference>
<dbReference type="InterPro" id="IPR051044">
    <property type="entry name" value="MAG_DAG_Lipase"/>
</dbReference>
<keyword evidence="3" id="KW-1185">Reference proteome</keyword>
<evidence type="ECO:0000259" key="1">
    <source>
        <dbReference type="Pfam" id="PF12146"/>
    </source>
</evidence>
<proteinExistence type="predicted"/>
<dbReference type="PANTHER" id="PTHR11614">
    <property type="entry name" value="PHOSPHOLIPASE-RELATED"/>
    <property type="match status" value="1"/>
</dbReference>
<dbReference type="InterPro" id="IPR022742">
    <property type="entry name" value="Hydrolase_4"/>
</dbReference>
<evidence type="ECO:0000313" key="3">
    <source>
        <dbReference type="Proteomes" id="UP001208689"/>
    </source>
</evidence>
<name>A0ABY6HR73_9ARCH</name>
<dbReference type="SUPFAM" id="SSF53474">
    <property type="entry name" value="alpha/beta-Hydrolases"/>
    <property type="match status" value="1"/>
</dbReference>
<dbReference type="Proteomes" id="UP001208689">
    <property type="component" value="Chromosome"/>
</dbReference>
<organism evidence="2 3">
    <name type="scientific">Candidatus Lokiarchaeum ossiferum</name>
    <dbReference type="NCBI Taxonomy" id="2951803"/>
    <lineage>
        <taxon>Archaea</taxon>
        <taxon>Promethearchaeati</taxon>
        <taxon>Promethearchaeota</taxon>
        <taxon>Promethearchaeia</taxon>
        <taxon>Promethearchaeales</taxon>
        <taxon>Promethearchaeaceae</taxon>
        <taxon>Candidatus Lokiarchaeum</taxon>
    </lineage>
</organism>
<sequence length="327" mass="37810">MKKKYTTKILGAKGLLDKEIKEYYGRLKDLRSSINSDSQSTQAQENLFELTGGLRFFYQEWISNVKPYNVTPKKLIFVFHEAYGSSDIFFPLADILGKEGFLIIGLDYRGHGRTGGQAGGHLGDIDNFDNIIDDYRSLISSYEEKYDLPIIFIGYDIGALIALKLAAKHPPKNFEGLIFISPIIQLKDRLKHAFLYPALTIGKLFSKGNPVQPIIPEKMEKTYYREYQEYAQNNPLRLKEMSLRMFKAILQLIRQSKRLNKKINSPCMILQGTKDTLVDVFAVHNFYNNWSHPNKKIRLYENAGHNLLMDKFTNEIYEEIRLFINSI</sequence>
<protein>
    <recommendedName>
        <fullName evidence="1">Serine aminopeptidase S33 domain-containing protein</fullName>
    </recommendedName>
</protein>
<dbReference type="Pfam" id="PF12146">
    <property type="entry name" value="Hydrolase_4"/>
    <property type="match status" value="1"/>
</dbReference>
<dbReference type="EMBL" id="CP104013">
    <property type="protein sequence ID" value="UYP45061.1"/>
    <property type="molecule type" value="Genomic_DNA"/>
</dbReference>
<dbReference type="Gene3D" id="3.40.50.1820">
    <property type="entry name" value="alpha/beta hydrolase"/>
    <property type="match status" value="1"/>
</dbReference>
<accession>A0ABY6HR73</accession>
<evidence type="ECO:0000313" key="2">
    <source>
        <dbReference type="EMBL" id="UYP45061.1"/>
    </source>
</evidence>
<feature type="domain" description="Serine aminopeptidase S33" evidence="1">
    <location>
        <begin position="72"/>
        <end position="311"/>
    </location>
</feature>
<reference evidence="2" key="1">
    <citation type="submission" date="2022-09" db="EMBL/GenBank/DDBJ databases">
        <title>Actin cytoskeleton and complex cell architecture in an #Asgard archaeon.</title>
        <authorList>
            <person name="Ponce Toledo R.I."/>
            <person name="Schleper C."/>
            <person name="Rodrigues Oliveira T."/>
            <person name="Wollweber F."/>
            <person name="Xu J."/>
            <person name="Rittmann S."/>
            <person name="Klingl A."/>
            <person name="Pilhofer M."/>
        </authorList>
    </citation>
    <scope>NUCLEOTIDE SEQUENCE</scope>
    <source>
        <strain evidence="2">B-35</strain>
    </source>
</reference>
<gene>
    <name evidence="2" type="ORF">NEF87_001346</name>
</gene>